<sequence>MISIKQFAYLFYGFLISMITFATEAQSAVLSADALFDIKQHDRTFNAKNYRLFIAVPKQHNNGNVLYLLDGNAHFPLALQAIDPVLPLPTIIAVGYPTQEAYAVAERTRDYTFAAQGEEFVYGGGAADFLTFISGLPHFLAQNYAVNAQRSLFFGHSFGGLFGLYVLLNQPQLFDDYILASPSLWWGNGTLLQQRNVEFHRIRPSSLLFTLGEYEANPLADPDQNSARIQRIFNRRNILKIEDLQQQLAEKGVNGDFILLEKHNHGSSAAPALNMAVQKAQQSAP</sequence>
<evidence type="ECO:0000256" key="2">
    <source>
        <dbReference type="ARBA" id="ARBA00022801"/>
    </source>
</evidence>
<dbReference type="Pfam" id="PF00756">
    <property type="entry name" value="Esterase"/>
    <property type="match status" value="1"/>
</dbReference>
<dbReference type="Proteomes" id="UP000192408">
    <property type="component" value="Unassembled WGS sequence"/>
</dbReference>
<dbReference type="PANTHER" id="PTHR40841:SF2">
    <property type="entry name" value="SIDEROPHORE-DEGRADING ESTERASE (EUROFUNG)"/>
    <property type="match status" value="1"/>
</dbReference>
<proteinExistence type="inferred from homology"/>
<keyword evidence="5" id="KW-1185">Reference proteome</keyword>
<reference evidence="5" key="1">
    <citation type="submission" date="2017-04" db="EMBL/GenBank/DDBJ databases">
        <authorList>
            <person name="Varghese N."/>
            <person name="Submissions S."/>
        </authorList>
    </citation>
    <scope>NUCLEOTIDE SEQUENCE [LARGE SCALE GENOMIC DNA]</scope>
    <source>
        <strain evidence="5">DSM 23072</strain>
    </source>
</reference>
<accession>A0A1W1VB85</accession>
<dbReference type="InterPro" id="IPR052558">
    <property type="entry name" value="Siderophore_Hydrolase_D"/>
</dbReference>
<dbReference type="AlphaFoldDB" id="A0A1W1VB85"/>
<evidence type="ECO:0008006" key="6">
    <source>
        <dbReference type="Google" id="ProtNLM"/>
    </source>
</evidence>
<feature type="chain" id="PRO_5012664298" description="Esterase" evidence="3">
    <location>
        <begin position="23"/>
        <end position="285"/>
    </location>
</feature>
<keyword evidence="3" id="KW-0732">Signal</keyword>
<dbReference type="InterPro" id="IPR000801">
    <property type="entry name" value="Esterase-like"/>
</dbReference>
<keyword evidence="2" id="KW-0378">Hydrolase</keyword>
<dbReference type="SUPFAM" id="SSF53474">
    <property type="entry name" value="alpha/beta-Hydrolases"/>
    <property type="match status" value="1"/>
</dbReference>
<evidence type="ECO:0000313" key="4">
    <source>
        <dbReference type="EMBL" id="SMB90450.1"/>
    </source>
</evidence>
<organism evidence="4 5">
    <name type="scientific">Pasteurella testudinis DSM 23072</name>
    <dbReference type="NCBI Taxonomy" id="1122938"/>
    <lineage>
        <taxon>Bacteria</taxon>
        <taxon>Pseudomonadati</taxon>
        <taxon>Pseudomonadota</taxon>
        <taxon>Gammaproteobacteria</taxon>
        <taxon>Pasteurellales</taxon>
        <taxon>Pasteurellaceae</taxon>
        <taxon>Pasteurella</taxon>
    </lineage>
</organism>
<comment type="similarity">
    <text evidence="1">Belongs to the esterase D family.</text>
</comment>
<name>A0A1W1VB85_9PAST</name>
<dbReference type="InterPro" id="IPR029058">
    <property type="entry name" value="AB_hydrolase_fold"/>
</dbReference>
<gene>
    <name evidence="4" type="ORF">SAMN05660772_01516</name>
</gene>
<dbReference type="GO" id="GO:0016788">
    <property type="term" value="F:hydrolase activity, acting on ester bonds"/>
    <property type="evidence" value="ECO:0007669"/>
    <property type="project" value="TreeGrafter"/>
</dbReference>
<evidence type="ECO:0000256" key="1">
    <source>
        <dbReference type="ARBA" id="ARBA00005622"/>
    </source>
</evidence>
<dbReference type="RefSeq" id="WP_084258138.1">
    <property type="nucleotide sequence ID" value="NZ_FWWV01000069.1"/>
</dbReference>
<dbReference type="PANTHER" id="PTHR40841">
    <property type="entry name" value="SIDEROPHORE TRIACETYLFUSARININE C ESTERASE"/>
    <property type="match status" value="1"/>
</dbReference>
<feature type="signal peptide" evidence="3">
    <location>
        <begin position="1"/>
        <end position="22"/>
    </location>
</feature>
<dbReference type="STRING" id="1122938.SAMN05660772_01516"/>
<protein>
    <recommendedName>
        <fullName evidence="6">Esterase</fullName>
    </recommendedName>
</protein>
<dbReference type="EMBL" id="FWWV01000069">
    <property type="protein sequence ID" value="SMB90450.1"/>
    <property type="molecule type" value="Genomic_DNA"/>
</dbReference>
<evidence type="ECO:0000256" key="3">
    <source>
        <dbReference type="SAM" id="SignalP"/>
    </source>
</evidence>
<evidence type="ECO:0000313" key="5">
    <source>
        <dbReference type="Proteomes" id="UP000192408"/>
    </source>
</evidence>
<dbReference type="Gene3D" id="3.40.50.1820">
    <property type="entry name" value="alpha/beta hydrolase"/>
    <property type="match status" value="1"/>
</dbReference>